<protein>
    <submittedName>
        <fullName evidence="3">Peptide/nickel transport system substrate-binding protein</fullName>
    </submittedName>
</protein>
<dbReference type="CDD" id="cd08501">
    <property type="entry name" value="PBP2_Lpqw"/>
    <property type="match status" value="1"/>
</dbReference>
<dbReference type="Pfam" id="PF00496">
    <property type="entry name" value="SBP_bac_5"/>
    <property type="match status" value="1"/>
</dbReference>
<dbReference type="OrthoDB" id="7888869at2"/>
<dbReference type="PROSITE" id="PS51257">
    <property type="entry name" value="PROKAR_LIPOPROTEIN"/>
    <property type="match status" value="1"/>
</dbReference>
<dbReference type="PANTHER" id="PTHR30290">
    <property type="entry name" value="PERIPLASMIC BINDING COMPONENT OF ABC TRANSPORTER"/>
    <property type="match status" value="1"/>
</dbReference>
<keyword evidence="4" id="KW-1185">Reference proteome</keyword>
<dbReference type="GO" id="GO:1904680">
    <property type="term" value="F:peptide transmembrane transporter activity"/>
    <property type="evidence" value="ECO:0007669"/>
    <property type="project" value="TreeGrafter"/>
</dbReference>
<feature type="chain" id="PRO_5012082487" evidence="1">
    <location>
        <begin position="25"/>
        <end position="579"/>
    </location>
</feature>
<feature type="domain" description="Solute-binding protein family 5" evidence="2">
    <location>
        <begin position="95"/>
        <end position="476"/>
    </location>
</feature>
<name>A0A238VEY0_9PSEU</name>
<dbReference type="SUPFAM" id="SSF53850">
    <property type="entry name" value="Periplasmic binding protein-like II"/>
    <property type="match status" value="1"/>
</dbReference>
<gene>
    <name evidence="3" type="ORF">SAMN06265360_10266</name>
</gene>
<reference evidence="3 4" key="1">
    <citation type="submission" date="2017-06" db="EMBL/GenBank/DDBJ databases">
        <authorList>
            <person name="Kim H.J."/>
            <person name="Triplett B.A."/>
        </authorList>
    </citation>
    <scope>NUCLEOTIDE SEQUENCE [LARGE SCALE GENOMIC DNA]</scope>
    <source>
        <strain evidence="3 4">DSM 45207</strain>
    </source>
</reference>
<dbReference type="RefSeq" id="WP_089299724.1">
    <property type="nucleotide sequence ID" value="NZ_FZNW01000002.1"/>
</dbReference>
<dbReference type="InterPro" id="IPR030678">
    <property type="entry name" value="Peptide/Ni-bd"/>
</dbReference>
<dbReference type="EMBL" id="FZNW01000002">
    <property type="protein sequence ID" value="SNR32079.1"/>
    <property type="molecule type" value="Genomic_DNA"/>
</dbReference>
<proteinExistence type="predicted"/>
<dbReference type="GO" id="GO:0043190">
    <property type="term" value="C:ATP-binding cassette (ABC) transporter complex"/>
    <property type="evidence" value="ECO:0007669"/>
    <property type="project" value="InterPro"/>
</dbReference>
<dbReference type="Gene3D" id="3.10.105.10">
    <property type="entry name" value="Dipeptide-binding Protein, Domain 3"/>
    <property type="match status" value="1"/>
</dbReference>
<dbReference type="AlphaFoldDB" id="A0A238VEY0"/>
<keyword evidence="1" id="KW-0732">Signal</keyword>
<dbReference type="Gene3D" id="3.40.190.10">
    <property type="entry name" value="Periplasmic binding protein-like II"/>
    <property type="match status" value="1"/>
</dbReference>
<dbReference type="PANTHER" id="PTHR30290:SF65">
    <property type="entry name" value="MONOACYL PHOSPHATIDYLINOSITOL TETRAMANNOSIDE-BINDING PROTEIN LPQW-RELATED"/>
    <property type="match status" value="1"/>
</dbReference>
<evidence type="ECO:0000313" key="4">
    <source>
        <dbReference type="Proteomes" id="UP000198348"/>
    </source>
</evidence>
<dbReference type="GO" id="GO:0015833">
    <property type="term" value="P:peptide transport"/>
    <property type="evidence" value="ECO:0007669"/>
    <property type="project" value="TreeGrafter"/>
</dbReference>
<sequence length="579" mass="64112">MRRSRFTSAVAMIAGSALVLSACADNGDDAAGDDGGGGDTITLAWPQPFDSYNNTTAGANSFANGVVMEWVTTGFWHFAGEDGQVTPNEEFGTYEQVSDDPLTVEYTINEDATWSDGEPIDCDDALLWWAQQSGESDYSAIGTDGVEDTQVPDCEAGDKEFTLEYEQPFADWTSNGPSNGNAAMMPAHVVAEQGGLSSEEFIEAVKAEDWEALEDTVDFFNEGWLLDGALPDEELIPSSGPYKLDSYQEGQHVTLTYNEEYWGEAPETETIVIREIPEEEQVQALENQEVDIINPQPTVDIANQIEAAEAAGIESAVENQYSYEHLDFNFNDGPFAESRELREAFALCVPRQTIVENLIQPVMPEAETKDIRNIAPWDPGFDEAIDRSSEWLDEYGEQDLERSRQILEDEDAVGTEIRLETLDNERRNNAGTLITEACEEAGFEVEFDASADFFDTSGGLSQGTFDVAMFAWIGSSVLSGWNSTYRSPEECSAEGKGNNMGCYSDEEMDQMLDDILRQSDQDEALSIAADIEEKLWADLATIPLYQHPNIAAWQQDVQNIVMNPTQTGLVWNMPEWSRE</sequence>
<dbReference type="InterPro" id="IPR000914">
    <property type="entry name" value="SBP_5_dom"/>
</dbReference>
<dbReference type="GO" id="GO:0042597">
    <property type="term" value="C:periplasmic space"/>
    <property type="evidence" value="ECO:0007669"/>
    <property type="project" value="UniProtKB-ARBA"/>
</dbReference>
<evidence type="ECO:0000259" key="2">
    <source>
        <dbReference type="Pfam" id="PF00496"/>
    </source>
</evidence>
<dbReference type="InterPro" id="IPR039424">
    <property type="entry name" value="SBP_5"/>
</dbReference>
<dbReference type="PIRSF" id="PIRSF002741">
    <property type="entry name" value="MppA"/>
    <property type="match status" value="1"/>
</dbReference>
<feature type="signal peptide" evidence="1">
    <location>
        <begin position="1"/>
        <end position="24"/>
    </location>
</feature>
<organism evidence="3 4">
    <name type="scientific">Haloechinothrix alba</name>
    <dbReference type="NCBI Taxonomy" id="664784"/>
    <lineage>
        <taxon>Bacteria</taxon>
        <taxon>Bacillati</taxon>
        <taxon>Actinomycetota</taxon>
        <taxon>Actinomycetes</taxon>
        <taxon>Pseudonocardiales</taxon>
        <taxon>Pseudonocardiaceae</taxon>
        <taxon>Haloechinothrix</taxon>
    </lineage>
</organism>
<dbReference type="Proteomes" id="UP000198348">
    <property type="component" value="Unassembled WGS sequence"/>
</dbReference>
<evidence type="ECO:0000313" key="3">
    <source>
        <dbReference type="EMBL" id="SNR32079.1"/>
    </source>
</evidence>
<accession>A0A238VEY0</accession>
<evidence type="ECO:0000256" key="1">
    <source>
        <dbReference type="SAM" id="SignalP"/>
    </source>
</evidence>